<accession>F2N6Y8</accession>
<dbReference type="GO" id="GO:0006629">
    <property type="term" value="P:lipid metabolic process"/>
    <property type="evidence" value="ECO:0007669"/>
    <property type="project" value="InterPro"/>
</dbReference>
<gene>
    <name evidence="3" type="ordered locus">Corgl_0058</name>
</gene>
<dbReference type="InterPro" id="IPR029058">
    <property type="entry name" value="AB_hydrolase_fold"/>
</dbReference>
<keyword evidence="4" id="KW-1185">Reference proteome</keyword>
<dbReference type="Proteomes" id="UP000006851">
    <property type="component" value="Chromosome"/>
</dbReference>
<dbReference type="RefSeq" id="WP_013707930.1">
    <property type="nucleotide sequence ID" value="NC_015389.1"/>
</dbReference>
<dbReference type="EMBL" id="CP002628">
    <property type="protein sequence ID" value="AEB06187.1"/>
    <property type="molecule type" value="Genomic_DNA"/>
</dbReference>
<dbReference type="Pfam" id="PF01764">
    <property type="entry name" value="Lipase_3"/>
    <property type="match status" value="1"/>
</dbReference>
<dbReference type="STRING" id="700015.Corgl_0058"/>
<evidence type="ECO:0000256" key="1">
    <source>
        <dbReference type="SAM" id="Phobius"/>
    </source>
</evidence>
<dbReference type="AlphaFoldDB" id="F2N6Y8"/>
<organism evidence="3 4">
    <name type="scientific">Coriobacterium glomerans (strain ATCC 49209 / DSM 20642 / JCM 10262 / PW2)</name>
    <dbReference type="NCBI Taxonomy" id="700015"/>
    <lineage>
        <taxon>Bacteria</taxon>
        <taxon>Bacillati</taxon>
        <taxon>Actinomycetota</taxon>
        <taxon>Coriobacteriia</taxon>
        <taxon>Coriobacteriales</taxon>
        <taxon>Coriobacteriaceae</taxon>
        <taxon>Coriobacterium</taxon>
    </lineage>
</organism>
<dbReference type="SUPFAM" id="SSF53474">
    <property type="entry name" value="alpha/beta-Hydrolases"/>
    <property type="match status" value="1"/>
</dbReference>
<dbReference type="PANTHER" id="PTHR45856">
    <property type="entry name" value="ALPHA/BETA-HYDROLASES SUPERFAMILY PROTEIN"/>
    <property type="match status" value="1"/>
</dbReference>
<evidence type="ECO:0000313" key="4">
    <source>
        <dbReference type="Proteomes" id="UP000006851"/>
    </source>
</evidence>
<reference evidence="4" key="1">
    <citation type="journal article" date="2013" name="Stand. Genomic Sci.">
        <title>Complete genome sequence of Coriobacterium glomerans type strain (PW2(T)) from the midgut of Pyrrhocoris apterus L. (red soldier bug).</title>
        <authorList>
            <person name="Stackebrandt E."/>
            <person name="Zeytun A."/>
            <person name="Lapidus A."/>
            <person name="Nolan M."/>
            <person name="Lucas S."/>
            <person name="Hammon N."/>
            <person name="Deshpande S."/>
            <person name="Cheng J.F."/>
            <person name="Tapia R."/>
            <person name="Goodwin L.A."/>
            <person name="Pitluck S."/>
            <person name="Liolios K."/>
            <person name="Pagani I."/>
            <person name="Ivanova N."/>
            <person name="Mavromatis K."/>
            <person name="Mikhailova N."/>
            <person name="Huntemann M."/>
            <person name="Pati A."/>
            <person name="Chen A."/>
            <person name="Palaniappan K."/>
            <person name="Chang Y.J."/>
            <person name="Land M."/>
            <person name="Hauser L."/>
            <person name="Rohde M."/>
            <person name="Pukall R."/>
            <person name="Goker M."/>
            <person name="Detter J.C."/>
            <person name="Woyke T."/>
            <person name="Bristow J."/>
            <person name="Eisen J.A."/>
            <person name="Markowitz V."/>
            <person name="Hugenholtz P."/>
            <person name="Kyrpides N.C."/>
            <person name="Klenk H.P."/>
        </authorList>
    </citation>
    <scope>NUCLEOTIDE SEQUENCE</scope>
    <source>
        <strain evidence="4">ATCC 49209 / DSM 20642 / JCM 10262 / PW2</strain>
    </source>
</reference>
<feature type="domain" description="Fungal lipase-type" evidence="2">
    <location>
        <begin position="203"/>
        <end position="371"/>
    </location>
</feature>
<proteinExistence type="predicted"/>
<dbReference type="KEGG" id="cgo:Corgl_0058"/>
<dbReference type="PANTHER" id="PTHR45856:SF23">
    <property type="entry name" value="FUNGAL LIPASE-LIKE DOMAIN-CONTAINING PROTEIN"/>
    <property type="match status" value="1"/>
</dbReference>
<keyword evidence="1" id="KW-0472">Membrane</keyword>
<keyword evidence="1" id="KW-0812">Transmembrane</keyword>
<dbReference type="InterPro" id="IPR051218">
    <property type="entry name" value="Sec_MonoDiacylglyc_Lipase"/>
</dbReference>
<dbReference type="Gene3D" id="3.40.50.1820">
    <property type="entry name" value="alpha/beta hydrolase"/>
    <property type="match status" value="1"/>
</dbReference>
<dbReference type="HOGENOM" id="CLU_598146_0_0_11"/>
<protein>
    <submittedName>
        <fullName evidence="3">Lipase class 3</fullName>
    </submittedName>
</protein>
<evidence type="ECO:0000313" key="3">
    <source>
        <dbReference type="EMBL" id="AEB06187.1"/>
    </source>
</evidence>
<feature type="transmembrane region" description="Helical" evidence="1">
    <location>
        <begin position="28"/>
        <end position="47"/>
    </location>
</feature>
<dbReference type="eggNOG" id="COG3675">
    <property type="taxonomic scope" value="Bacteria"/>
</dbReference>
<sequence>MVAIGVGAMAAGHGKISGPRAALRRLPFMALVGLAVSTLALAAMLLFRYDQISLGKGGVESPRIAYGDSPARYGRFQTSVTLTTPGAPHDAELHVPLVWDDSWFAGDERIYNRDLASASSVLSALAYSESGYYQAGSSCPAYMERALEQLGFERASTDSYRYRSEVLDQILNLFTQKEDSVAYTIARKVVGGSEGRSRCVIFVSVRGSYGAEWLSNFDITDAATSDGASAATDEILSGAATAKEGACARSQEEDHAGYSRAADEIASALRSWVASAHDRGEDVSLLLVGHSRGGAIANLVASMADDDLSAARTGAPVRGGVSRLSLASRDRVFAYTFASPNTTTRDDAFSSCYDNIFNIVNPSDIMPYLPLGSWGYRRYGVTLELPAIDDDGFGRRHEAMCARFRTLVGTESPYDPSDAREVSELLSDIGTKVHSARDLTTPVGIASVLASCAARIDPVRILYGHYPCTYIAWMQSLDADGLRRMS</sequence>
<evidence type="ECO:0000259" key="2">
    <source>
        <dbReference type="Pfam" id="PF01764"/>
    </source>
</evidence>
<keyword evidence="1" id="KW-1133">Transmembrane helix</keyword>
<dbReference type="InterPro" id="IPR002921">
    <property type="entry name" value="Fungal_lipase-type"/>
</dbReference>
<name>F2N6Y8_CORGP</name>